<dbReference type="InterPro" id="IPR040151">
    <property type="entry name" value="Gfd2/YDR514C-like"/>
</dbReference>
<evidence type="ECO:0000256" key="1">
    <source>
        <dbReference type="SAM" id="MobiDB-lite"/>
    </source>
</evidence>
<dbReference type="SUPFAM" id="SSF53098">
    <property type="entry name" value="Ribonuclease H-like"/>
    <property type="match status" value="1"/>
</dbReference>
<comment type="caution">
    <text evidence="3">The sequence shown here is derived from an EMBL/GenBank/DDBJ whole genome shotgun (WGS) entry which is preliminary data.</text>
</comment>
<evidence type="ECO:0000313" key="4">
    <source>
        <dbReference type="Proteomes" id="UP001385951"/>
    </source>
</evidence>
<sequence length="421" mass="48466">MVLPKEKQKEMVGRPVITGYYRFTDIFFEWHKALPNPEDISPLKASISYDALVHPDHPLRNGREDGIELFIGTFESGEARLLMSSAQIEYLRYWLHTVELTKEIIPIPSSEYLIKRSDLRTCSPAIHNNAEKLKKAVRNIEKANKKLKGSQPRLTSRRIAFEKIRTFWGAKTGTWLAVDFEAWEMDHNMITEFGWSLVTWENGQDVRDKAHLIIQERRGYYNHKYVRGNRDHYNFGESRNVNKTTFKQTIHDLINQYTAKGPLFLIFHNSSQDMIYFQSKDINAPLTGFQYFLPEAAPTEGIFIVDTAELFAGLEGESGGNTRGLERTARLLGIEVEYDHNAGNDAHYTMMALEAMASGDPIDAQREKRWPDRLSVAGPKVEFKPSDENSDLEDEDEIKATQVRTIDPEEMDGEDLWEKVE</sequence>
<dbReference type="EMBL" id="JASBNA010000001">
    <property type="protein sequence ID" value="KAK7695873.1"/>
    <property type="molecule type" value="Genomic_DNA"/>
</dbReference>
<evidence type="ECO:0000259" key="2">
    <source>
        <dbReference type="Pfam" id="PF21762"/>
    </source>
</evidence>
<gene>
    <name evidence="3" type="ORF">QCA50_000511</name>
</gene>
<dbReference type="Pfam" id="PF21762">
    <property type="entry name" value="DEDDh_C"/>
    <property type="match status" value="1"/>
</dbReference>
<dbReference type="GO" id="GO:0003676">
    <property type="term" value="F:nucleic acid binding"/>
    <property type="evidence" value="ECO:0007669"/>
    <property type="project" value="InterPro"/>
</dbReference>
<feature type="domain" description="Gfd2/YDR514C-like C-terminal" evidence="2">
    <location>
        <begin position="175"/>
        <end position="356"/>
    </location>
</feature>
<dbReference type="InterPro" id="IPR012337">
    <property type="entry name" value="RNaseH-like_sf"/>
</dbReference>
<protein>
    <recommendedName>
        <fullName evidence="2">Gfd2/YDR514C-like C-terminal domain-containing protein</fullName>
    </recommendedName>
</protein>
<keyword evidence="4" id="KW-1185">Reference proteome</keyword>
<name>A0AAW0GR29_9APHY</name>
<dbReference type="InterPro" id="IPR048519">
    <property type="entry name" value="Gfd2/YDR514C-like_C"/>
</dbReference>
<proteinExistence type="predicted"/>
<evidence type="ECO:0000313" key="3">
    <source>
        <dbReference type="EMBL" id="KAK7695873.1"/>
    </source>
</evidence>
<reference evidence="3 4" key="1">
    <citation type="submission" date="2022-09" db="EMBL/GenBank/DDBJ databases">
        <authorList>
            <person name="Palmer J.M."/>
        </authorList>
    </citation>
    <scope>NUCLEOTIDE SEQUENCE [LARGE SCALE GENOMIC DNA]</scope>
    <source>
        <strain evidence="3 4">DSM 7382</strain>
    </source>
</reference>
<dbReference type="PANTHER" id="PTHR28083">
    <property type="entry name" value="GOOD FOR FULL DBP5 ACTIVITY PROTEIN 2"/>
    <property type="match status" value="1"/>
</dbReference>
<feature type="compositionally biased region" description="Acidic residues" evidence="1">
    <location>
        <begin position="388"/>
        <end position="397"/>
    </location>
</feature>
<accession>A0AAW0GR29</accession>
<organism evidence="3 4">
    <name type="scientific">Cerrena zonata</name>
    <dbReference type="NCBI Taxonomy" id="2478898"/>
    <lineage>
        <taxon>Eukaryota</taxon>
        <taxon>Fungi</taxon>
        <taxon>Dikarya</taxon>
        <taxon>Basidiomycota</taxon>
        <taxon>Agaricomycotina</taxon>
        <taxon>Agaricomycetes</taxon>
        <taxon>Polyporales</taxon>
        <taxon>Cerrenaceae</taxon>
        <taxon>Cerrena</taxon>
    </lineage>
</organism>
<dbReference type="Gene3D" id="3.30.420.10">
    <property type="entry name" value="Ribonuclease H-like superfamily/Ribonuclease H"/>
    <property type="match status" value="1"/>
</dbReference>
<dbReference type="PANTHER" id="PTHR28083:SF1">
    <property type="entry name" value="GOOD FOR FULL DBP5 ACTIVITY PROTEIN 2"/>
    <property type="match status" value="1"/>
</dbReference>
<dbReference type="AlphaFoldDB" id="A0AAW0GR29"/>
<feature type="region of interest" description="Disordered" evidence="1">
    <location>
        <begin position="373"/>
        <end position="421"/>
    </location>
</feature>
<dbReference type="InterPro" id="IPR036397">
    <property type="entry name" value="RNaseH_sf"/>
</dbReference>
<dbReference type="GO" id="GO:0005634">
    <property type="term" value="C:nucleus"/>
    <property type="evidence" value="ECO:0007669"/>
    <property type="project" value="TreeGrafter"/>
</dbReference>
<dbReference type="Proteomes" id="UP001385951">
    <property type="component" value="Unassembled WGS sequence"/>
</dbReference>